<dbReference type="InterPro" id="IPR052162">
    <property type="entry name" value="Sensor_kinase/Photoreceptor"/>
</dbReference>
<dbReference type="InterPro" id="IPR003661">
    <property type="entry name" value="HisK_dim/P_dom"/>
</dbReference>
<dbReference type="SUPFAM" id="SSF52172">
    <property type="entry name" value="CheY-like"/>
    <property type="match status" value="1"/>
</dbReference>
<dbReference type="Proteomes" id="UP000050544">
    <property type="component" value="Unassembled WGS sequence"/>
</dbReference>
<comment type="catalytic activity">
    <reaction evidence="1">
        <text>ATP + protein L-histidine = ADP + protein N-phospho-L-histidine.</text>
        <dbReference type="EC" id="2.7.13.3"/>
    </reaction>
</comment>
<dbReference type="Pfam" id="PF08448">
    <property type="entry name" value="PAS_4"/>
    <property type="match status" value="1"/>
</dbReference>
<dbReference type="SUPFAM" id="SSF55781">
    <property type="entry name" value="GAF domain-like"/>
    <property type="match status" value="1"/>
</dbReference>
<evidence type="ECO:0000256" key="2">
    <source>
        <dbReference type="ARBA" id="ARBA00012438"/>
    </source>
</evidence>
<dbReference type="AlphaFoldDB" id="A0A0P6YGP0"/>
<dbReference type="InterPro" id="IPR036890">
    <property type="entry name" value="HATPase_C_sf"/>
</dbReference>
<dbReference type="SUPFAM" id="SSF47384">
    <property type="entry name" value="Homodimeric domain of signal transducing histidine kinase"/>
    <property type="match status" value="1"/>
</dbReference>
<dbReference type="Gene3D" id="1.10.287.130">
    <property type="match status" value="1"/>
</dbReference>
<feature type="domain" description="PAS" evidence="9">
    <location>
        <begin position="261"/>
        <end position="338"/>
    </location>
</feature>
<dbReference type="SMART" id="SM00086">
    <property type="entry name" value="PAC"/>
    <property type="match status" value="3"/>
</dbReference>
<dbReference type="GO" id="GO:0006355">
    <property type="term" value="P:regulation of DNA-templated transcription"/>
    <property type="evidence" value="ECO:0007669"/>
    <property type="project" value="InterPro"/>
</dbReference>
<feature type="domain" description="PAS" evidence="9">
    <location>
        <begin position="574"/>
        <end position="645"/>
    </location>
</feature>
<evidence type="ECO:0000256" key="5">
    <source>
        <dbReference type="ARBA" id="ARBA00022777"/>
    </source>
</evidence>
<dbReference type="PROSITE" id="PS50112">
    <property type="entry name" value="PAS"/>
    <property type="match status" value="3"/>
</dbReference>
<feature type="domain" description="PAS" evidence="9">
    <location>
        <begin position="136"/>
        <end position="193"/>
    </location>
</feature>
<keyword evidence="12" id="KW-1185">Reference proteome</keyword>
<dbReference type="Gene3D" id="3.30.565.10">
    <property type="entry name" value="Histidine kinase-like ATPase, C-terminal domain"/>
    <property type="match status" value="1"/>
</dbReference>
<keyword evidence="4" id="KW-0808">Transferase</keyword>
<dbReference type="Pfam" id="PF00989">
    <property type="entry name" value="PAS"/>
    <property type="match status" value="1"/>
</dbReference>
<dbReference type="SMART" id="SM00448">
    <property type="entry name" value="REC"/>
    <property type="match status" value="1"/>
</dbReference>
<dbReference type="InterPro" id="IPR000014">
    <property type="entry name" value="PAS"/>
</dbReference>
<feature type="modified residue" description="4-aspartylphosphate" evidence="6">
    <location>
        <position position="55"/>
    </location>
</feature>
<dbReference type="PROSITE" id="PS50110">
    <property type="entry name" value="RESPONSE_REGULATORY"/>
    <property type="match status" value="1"/>
</dbReference>
<feature type="domain" description="PAC" evidence="10">
    <location>
        <begin position="206"/>
        <end position="260"/>
    </location>
</feature>
<dbReference type="Pfam" id="PF08447">
    <property type="entry name" value="PAS_3"/>
    <property type="match status" value="1"/>
</dbReference>
<dbReference type="CDD" id="cd00156">
    <property type="entry name" value="REC"/>
    <property type="match status" value="1"/>
</dbReference>
<dbReference type="Pfam" id="PF02518">
    <property type="entry name" value="HATPase_c"/>
    <property type="match status" value="1"/>
</dbReference>
<feature type="domain" description="PAC" evidence="10">
    <location>
        <begin position="648"/>
        <end position="701"/>
    </location>
</feature>
<keyword evidence="3 6" id="KW-0597">Phosphoprotein</keyword>
<dbReference type="InterPro" id="IPR013655">
    <property type="entry name" value="PAS_fold_3"/>
</dbReference>
<dbReference type="InterPro" id="IPR011006">
    <property type="entry name" value="CheY-like_superfamily"/>
</dbReference>
<evidence type="ECO:0000256" key="6">
    <source>
        <dbReference type="PROSITE-ProRule" id="PRU00169"/>
    </source>
</evidence>
<gene>
    <name evidence="11" type="ORF">SE15_02935</name>
</gene>
<evidence type="ECO:0000259" key="8">
    <source>
        <dbReference type="PROSITE" id="PS50110"/>
    </source>
</evidence>
<dbReference type="STRING" id="869279.SE15_02935"/>
<feature type="domain" description="Response regulatory" evidence="8">
    <location>
        <begin position="5"/>
        <end position="120"/>
    </location>
</feature>
<dbReference type="SMART" id="SM00387">
    <property type="entry name" value="HATPase_c"/>
    <property type="match status" value="1"/>
</dbReference>
<reference evidence="11 12" key="1">
    <citation type="submission" date="2015-07" db="EMBL/GenBank/DDBJ databases">
        <title>Whole genome sequence of Thermanaerothrix daxensis DSM 23592.</title>
        <authorList>
            <person name="Hemp J."/>
            <person name="Ward L.M."/>
            <person name="Pace L.A."/>
            <person name="Fischer W.W."/>
        </authorList>
    </citation>
    <scope>NUCLEOTIDE SEQUENCE [LARGE SCALE GENOMIC DNA]</scope>
    <source>
        <strain evidence="11 12">GNS-1</strain>
    </source>
</reference>
<evidence type="ECO:0000313" key="12">
    <source>
        <dbReference type="Proteomes" id="UP000050544"/>
    </source>
</evidence>
<dbReference type="InterPro" id="IPR013767">
    <property type="entry name" value="PAS_fold"/>
</dbReference>
<dbReference type="InterPro" id="IPR035965">
    <property type="entry name" value="PAS-like_dom_sf"/>
</dbReference>
<dbReference type="NCBIfam" id="TIGR00229">
    <property type="entry name" value="sensory_box"/>
    <property type="match status" value="3"/>
</dbReference>
<evidence type="ECO:0000259" key="7">
    <source>
        <dbReference type="PROSITE" id="PS50109"/>
    </source>
</evidence>
<evidence type="ECO:0000313" key="11">
    <source>
        <dbReference type="EMBL" id="KPL84143.1"/>
    </source>
</evidence>
<evidence type="ECO:0000256" key="4">
    <source>
        <dbReference type="ARBA" id="ARBA00022679"/>
    </source>
</evidence>
<dbReference type="PANTHER" id="PTHR43304">
    <property type="entry name" value="PHYTOCHROME-LIKE PROTEIN CPH1"/>
    <property type="match status" value="1"/>
</dbReference>
<evidence type="ECO:0000259" key="10">
    <source>
        <dbReference type="PROSITE" id="PS50113"/>
    </source>
</evidence>
<dbReference type="RefSeq" id="WP_054520597.1">
    <property type="nucleotide sequence ID" value="NZ_LGKO01000002.1"/>
</dbReference>
<dbReference type="PROSITE" id="PS50109">
    <property type="entry name" value="HIS_KIN"/>
    <property type="match status" value="1"/>
</dbReference>
<dbReference type="EMBL" id="LGKO01000002">
    <property type="protein sequence ID" value="KPL84143.1"/>
    <property type="molecule type" value="Genomic_DNA"/>
</dbReference>
<organism evidence="11 12">
    <name type="scientific">Thermanaerothrix daxensis</name>
    <dbReference type="NCBI Taxonomy" id="869279"/>
    <lineage>
        <taxon>Bacteria</taxon>
        <taxon>Bacillati</taxon>
        <taxon>Chloroflexota</taxon>
        <taxon>Anaerolineae</taxon>
        <taxon>Anaerolineales</taxon>
        <taxon>Anaerolineaceae</taxon>
        <taxon>Thermanaerothrix</taxon>
    </lineage>
</organism>
<name>A0A0P6YGP0_9CHLR</name>
<dbReference type="Pfam" id="PF00512">
    <property type="entry name" value="HisKA"/>
    <property type="match status" value="1"/>
</dbReference>
<dbReference type="SMART" id="SM00388">
    <property type="entry name" value="HisKA"/>
    <property type="match status" value="1"/>
</dbReference>
<dbReference type="EC" id="2.7.13.3" evidence="2"/>
<dbReference type="SUPFAM" id="SSF55785">
    <property type="entry name" value="PYP-like sensor domain (PAS domain)"/>
    <property type="match status" value="3"/>
</dbReference>
<dbReference type="PROSITE" id="PS50113">
    <property type="entry name" value="PAC"/>
    <property type="match status" value="3"/>
</dbReference>
<dbReference type="CDD" id="cd00082">
    <property type="entry name" value="HisKA"/>
    <property type="match status" value="1"/>
</dbReference>
<comment type="caution">
    <text evidence="11">The sequence shown here is derived from an EMBL/GenBank/DDBJ whole genome shotgun (WGS) entry which is preliminary data.</text>
</comment>
<dbReference type="PANTHER" id="PTHR43304:SF1">
    <property type="entry name" value="PAC DOMAIN-CONTAINING PROTEIN"/>
    <property type="match status" value="1"/>
</dbReference>
<dbReference type="Gene3D" id="3.30.450.40">
    <property type="match status" value="1"/>
</dbReference>
<dbReference type="OrthoDB" id="142586at2"/>
<dbReference type="InterPro" id="IPR029016">
    <property type="entry name" value="GAF-like_dom_sf"/>
</dbReference>
<sequence>MQTYRLIVLDDDLAQGEMIKAYLELVSQYQVDITTHTEAFWEQINRTPYDLVLLDYKLEETNGLEVLSQMKQRGVRLPVIMITGEGDERVAVRAIQEGASDYLVKGSDYLPSLPGLIQRAVRMFELQTLAERSMEEARYQALMLDNIRDAVVVWDLEGKITYWNFAAEKLFGWKAVERLGESAEECYFNLFDPPIRMPGPEDTAGLEVERACVNRHGRHLWISSRVMPLRQYSPEARLLGFMDVSRDVTRRRQEREMLRQSQHFITRILETSPSMLYLYDLSEDRLVYVNHRIKDVLGVPAGSWLGKEGDLLFRTIHPEDAPLLQQFRQTLKQARDGEVLEAEFRIRDGGGGWRWVYTRETIFQRSAEGEPVQILGAAQDISARRRIEEDLKRRIKNERLLAEISSRFIHLDQIHLESEISASLRLLGDTIGASRVYLYLLPPGEEALHLYVFWESAEVFRRFSHGLNKQVVLEDIPELWGMLQSGRSVRWIEQDEQGAVALWQEYQSLQPERVGAFLLLPLLHNQRIYGVLGCESLSDRLSGHEGDLSLVQEVGRILTNVIVQADFNRALRESEARYRAIVEDHQTELICRFDPHGNLTFVNETFCRYFGREREALLGVSILELVHSSDRMDVEEGIAKLTPSAPVSTYEARLFGGDEQEIWIEWTSRAIFEQGGDCLIEVQSIGRDITERKRLEAQVEATRVQLAEANRLASIGLLAASVAHLINNPLTAIIAEAQLLLHQSGHQARIRESAEAIEKAGWRAQQVVQKLLGFSSRASEPHTLVDVNQTVRQALELLSDPLNEASLHLELSLQEPLPGVWGNAGQLVDLWLNLLWLALDGIALTRPAHPRIVLRTRSLGGQVMVEIMDNGKVIPPEAMRVIFEPQVVSPSEGRGTGIEFTLCRELARQNQGVIEVESQPDQTCFRVLFPGINHN</sequence>
<dbReference type="SMART" id="SM00091">
    <property type="entry name" value="PAS"/>
    <property type="match status" value="3"/>
</dbReference>
<feature type="domain" description="Histidine kinase" evidence="7">
    <location>
        <begin position="721"/>
        <end position="933"/>
    </location>
</feature>
<dbReference type="Gene3D" id="3.30.450.20">
    <property type="entry name" value="PAS domain"/>
    <property type="match status" value="3"/>
</dbReference>
<keyword evidence="5" id="KW-0418">Kinase</keyword>
<dbReference type="InterPro" id="IPR005467">
    <property type="entry name" value="His_kinase_dom"/>
</dbReference>
<dbReference type="GO" id="GO:0000155">
    <property type="term" value="F:phosphorelay sensor kinase activity"/>
    <property type="evidence" value="ECO:0007669"/>
    <property type="project" value="InterPro"/>
</dbReference>
<dbReference type="Pfam" id="PF01590">
    <property type="entry name" value="GAF"/>
    <property type="match status" value="1"/>
</dbReference>
<dbReference type="InterPro" id="IPR000700">
    <property type="entry name" value="PAS-assoc_C"/>
</dbReference>
<dbReference type="Pfam" id="PF00072">
    <property type="entry name" value="Response_reg"/>
    <property type="match status" value="1"/>
</dbReference>
<evidence type="ECO:0000256" key="1">
    <source>
        <dbReference type="ARBA" id="ARBA00000085"/>
    </source>
</evidence>
<proteinExistence type="predicted"/>
<dbReference type="InterPro" id="IPR013656">
    <property type="entry name" value="PAS_4"/>
</dbReference>
<evidence type="ECO:0000259" key="9">
    <source>
        <dbReference type="PROSITE" id="PS50112"/>
    </source>
</evidence>
<dbReference type="InterPro" id="IPR036097">
    <property type="entry name" value="HisK_dim/P_sf"/>
</dbReference>
<dbReference type="InterPro" id="IPR003594">
    <property type="entry name" value="HATPase_dom"/>
</dbReference>
<dbReference type="SUPFAM" id="SSF55874">
    <property type="entry name" value="ATPase domain of HSP90 chaperone/DNA topoisomerase II/histidine kinase"/>
    <property type="match status" value="1"/>
</dbReference>
<feature type="domain" description="PAC" evidence="10">
    <location>
        <begin position="340"/>
        <end position="393"/>
    </location>
</feature>
<dbReference type="InterPro" id="IPR001610">
    <property type="entry name" value="PAC"/>
</dbReference>
<dbReference type="CDD" id="cd00130">
    <property type="entry name" value="PAS"/>
    <property type="match status" value="3"/>
</dbReference>
<protein>
    <recommendedName>
        <fullName evidence="2">histidine kinase</fullName>
        <ecNumber evidence="2">2.7.13.3</ecNumber>
    </recommendedName>
</protein>
<dbReference type="Gene3D" id="3.40.50.2300">
    <property type="match status" value="1"/>
</dbReference>
<dbReference type="InterPro" id="IPR003018">
    <property type="entry name" value="GAF"/>
</dbReference>
<evidence type="ECO:0000256" key="3">
    <source>
        <dbReference type="ARBA" id="ARBA00022553"/>
    </source>
</evidence>
<accession>A0A0P6YGP0</accession>
<dbReference type="InterPro" id="IPR001789">
    <property type="entry name" value="Sig_transdc_resp-reg_receiver"/>
</dbReference>